<proteinExistence type="predicted"/>
<dbReference type="GeneID" id="81211091"/>
<gene>
    <name evidence="1" type="ORF">ACFQFD_03615</name>
    <name evidence="2" type="ORF">ACFQFD_04150</name>
    <name evidence="3" type="ORF">ACFQFD_18450</name>
    <name evidence="4" type="ORF">ACFQFD_18650</name>
</gene>
<dbReference type="Proteomes" id="UP001596443">
    <property type="component" value="Unassembled WGS sequence"/>
</dbReference>
<protein>
    <submittedName>
        <fullName evidence="3">Uncharacterized protein</fullName>
    </submittedName>
</protein>
<evidence type="ECO:0000313" key="3">
    <source>
        <dbReference type="EMBL" id="MFC6787906.1"/>
    </source>
</evidence>
<keyword evidence="5" id="KW-1185">Reference proteome</keyword>
<evidence type="ECO:0000313" key="1">
    <source>
        <dbReference type="EMBL" id="MFC6785100.1"/>
    </source>
</evidence>
<organism evidence="3 5">
    <name type="scientific">Halobaculum halobium</name>
    <dbReference type="NCBI Taxonomy" id="3032281"/>
    <lineage>
        <taxon>Archaea</taxon>
        <taxon>Methanobacteriati</taxon>
        <taxon>Methanobacteriota</taxon>
        <taxon>Stenosarchaea group</taxon>
        <taxon>Halobacteria</taxon>
        <taxon>Halobacteriales</taxon>
        <taxon>Haloferacaceae</taxon>
        <taxon>Halobaculum</taxon>
    </lineage>
</organism>
<name>A0ABD5TH11_9EURY</name>
<comment type="caution">
    <text evidence="3">The sequence shown here is derived from an EMBL/GenBank/DDBJ whole genome shotgun (WGS) entry which is preliminary data.</text>
</comment>
<reference evidence="3" key="1">
    <citation type="journal article" date="2014" name="Int. J. Syst. Evol. Microbiol.">
        <title>Complete genome sequence of Corynebacterium casei LMG S-19264T (=DSM 44701T), isolated from a smear-ripened cheese.</title>
        <authorList>
            <consortium name="US DOE Joint Genome Institute (JGI-PGF)"/>
            <person name="Walter F."/>
            <person name="Albersmeier A."/>
            <person name="Kalinowski J."/>
            <person name="Ruckert C."/>
        </authorList>
    </citation>
    <scope>NUCLEOTIDE SEQUENCE [LARGE SCALE GENOMIC DNA]</scope>
    <source>
        <strain evidence="3">NBRC 112888</strain>
    </source>
</reference>
<dbReference type="EMBL" id="JBHSWX010000012">
    <property type="protein sequence ID" value="MFC6785195.1"/>
    <property type="molecule type" value="Genomic_DNA"/>
</dbReference>
<evidence type="ECO:0000313" key="5">
    <source>
        <dbReference type="Proteomes" id="UP001596443"/>
    </source>
</evidence>
<accession>A0ABD5TH11</accession>
<reference evidence="5" key="2">
    <citation type="journal article" date="2019" name="Int. J. Syst. Evol. Microbiol.">
        <title>The Global Catalogue of Microorganisms (GCM) 10K type strain sequencing project: providing services to taxonomists for standard genome sequencing and annotation.</title>
        <authorList>
            <consortium name="The Broad Institute Genomics Platform"/>
            <consortium name="The Broad Institute Genome Sequencing Center for Infectious Disease"/>
            <person name="Wu L."/>
            <person name="Ma J."/>
        </authorList>
    </citation>
    <scope>NUCLEOTIDE SEQUENCE [LARGE SCALE GENOMIC DNA]</scope>
    <source>
        <strain evidence="5">SYNS20</strain>
    </source>
</reference>
<evidence type="ECO:0000313" key="2">
    <source>
        <dbReference type="EMBL" id="MFC6785195.1"/>
    </source>
</evidence>
<dbReference type="EMBL" id="JBHSWX010000011">
    <property type="protein sequence ID" value="MFC6785100.1"/>
    <property type="molecule type" value="Genomic_DNA"/>
</dbReference>
<reference evidence="3" key="3">
    <citation type="submission" date="2024-09" db="EMBL/GenBank/DDBJ databases">
        <authorList>
            <person name="Sun Q."/>
        </authorList>
    </citation>
    <scope>NUCLEOTIDE SEQUENCE</scope>
    <source>
        <strain evidence="3">NBRC 112888</strain>
    </source>
</reference>
<dbReference type="EMBL" id="JBHSWX010000012">
    <property type="protein sequence ID" value="MFC6787946.1"/>
    <property type="molecule type" value="Genomic_DNA"/>
</dbReference>
<dbReference type="AlphaFoldDB" id="A0ABD5TH11"/>
<evidence type="ECO:0000313" key="4">
    <source>
        <dbReference type="EMBL" id="MFC6787946.1"/>
    </source>
</evidence>
<dbReference type="EMBL" id="JBHSWX010000012">
    <property type="protein sequence ID" value="MFC6787906.1"/>
    <property type="molecule type" value="Genomic_DNA"/>
</dbReference>
<dbReference type="RefSeq" id="WP_284062037.1">
    <property type="nucleotide sequence ID" value="NZ_CP126158.1"/>
</dbReference>
<sequence>MRSDLLRLVADVEGFGLFRPGEAEGWREDIEAAEVVPELMRINESLLQSIEDRDGYEEFREQVGVSRGSPAAPVDRAQK</sequence>